<sequence>MSKPLTDELRAYFRGLKRQVASNTAAGNVRCKVGNDPLPFSVHRHRVMQMLASTGRDMIFGRAFMIMSWNLMSRAANTLEIMHDNMEYIEDALRVYFAQMKNDQLGERPRDPRHICANPIYPEVCPLVALGVVWLTYGFSDSDHRLFAGSRQYNRFSSVFDRALKQAQPELQRRGIQLEDIGCHSIRNGSASYCSSGSTMCPSSTSVHLKAGWALGGVQDRYRRTAAGLPINKPEFATLPPRFKDSDNVQLQDAISTCFPAAPASVTRVVEFTLASVVHHRAFLEANTPPTHPLKSSTLYTTPGMLIDCMHSFASRNDDGAHASSQQPATNPSSAELHDITVGTAEKHEADVSTSTIYCWGGIMRRLPATFEFPKVSVSAAWQPWQCGGGRRNYPPFRSLEPNDMPTTNARKRLSDSRFLMNKIEDAENALESIWMLP</sequence>
<proteinExistence type="predicted"/>
<evidence type="ECO:0000313" key="2">
    <source>
        <dbReference type="Proteomes" id="UP001146120"/>
    </source>
</evidence>
<reference evidence="1" key="1">
    <citation type="submission" date="2022-11" db="EMBL/GenBank/DDBJ databases">
        <authorList>
            <person name="Morgan W.R."/>
            <person name="Tartar A."/>
        </authorList>
    </citation>
    <scope>NUCLEOTIDE SEQUENCE</scope>
    <source>
        <strain evidence="1">ARSEF 373</strain>
    </source>
</reference>
<comment type="caution">
    <text evidence="1">The sequence shown here is derived from an EMBL/GenBank/DDBJ whole genome shotgun (WGS) entry which is preliminary data.</text>
</comment>
<dbReference type="Proteomes" id="UP001146120">
    <property type="component" value="Unassembled WGS sequence"/>
</dbReference>
<dbReference type="EMBL" id="DAKRPA010000026">
    <property type="protein sequence ID" value="DBA02814.1"/>
    <property type="molecule type" value="Genomic_DNA"/>
</dbReference>
<keyword evidence="2" id="KW-1185">Reference proteome</keyword>
<evidence type="ECO:0000313" key="1">
    <source>
        <dbReference type="EMBL" id="DBA02814.1"/>
    </source>
</evidence>
<organism evidence="1 2">
    <name type="scientific">Lagenidium giganteum</name>
    <dbReference type="NCBI Taxonomy" id="4803"/>
    <lineage>
        <taxon>Eukaryota</taxon>
        <taxon>Sar</taxon>
        <taxon>Stramenopiles</taxon>
        <taxon>Oomycota</taxon>
        <taxon>Peronosporomycetes</taxon>
        <taxon>Pythiales</taxon>
        <taxon>Pythiaceae</taxon>
    </lineage>
</organism>
<gene>
    <name evidence="1" type="ORF">N0F65_006604</name>
</gene>
<reference evidence="1" key="2">
    <citation type="journal article" date="2023" name="Microbiol Resour">
        <title>Decontamination and Annotation of the Draft Genome Sequence of the Oomycete Lagenidium giganteum ARSEF 373.</title>
        <authorList>
            <person name="Morgan W.R."/>
            <person name="Tartar A."/>
        </authorList>
    </citation>
    <scope>NUCLEOTIDE SEQUENCE</scope>
    <source>
        <strain evidence="1">ARSEF 373</strain>
    </source>
</reference>
<dbReference type="AlphaFoldDB" id="A0AAV2Z9X3"/>
<accession>A0AAV2Z9X3</accession>
<protein>
    <submittedName>
        <fullName evidence="1">Uncharacterized protein</fullName>
    </submittedName>
</protein>
<name>A0AAV2Z9X3_9STRA</name>